<evidence type="ECO:0000256" key="6">
    <source>
        <dbReference type="ARBA" id="ARBA00023316"/>
    </source>
</evidence>
<dbReference type="HAMAP" id="MF_02065">
    <property type="entry name" value="MltG"/>
    <property type="match status" value="1"/>
</dbReference>
<keyword evidence="4 7" id="KW-0472">Membrane</keyword>
<accession>A0A5E4SHF3</accession>
<reference evidence="8 9" key="1">
    <citation type="submission" date="2019-08" db="EMBL/GenBank/DDBJ databases">
        <authorList>
            <person name="Peeters C."/>
        </authorList>
    </citation>
    <scope>NUCLEOTIDE SEQUENCE [LARGE SCALE GENOMIC DNA]</scope>
    <source>
        <strain evidence="8 9">LMG 30175</strain>
    </source>
</reference>
<evidence type="ECO:0000313" key="8">
    <source>
        <dbReference type="EMBL" id="VVD73449.1"/>
    </source>
</evidence>
<evidence type="ECO:0000256" key="4">
    <source>
        <dbReference type="ARBA" id="ARBA00023136"/>
    </source>
</evidence>
<proteinExistence type="inferred from homology"/>
<dbReference type="Gene3D" id="3.30.1490.480">
    <property type="entry name" value="Endolytic murein transglycosylase"/>
    <property type="match status" value="1"/>
</dbReference>
<dbReference type="GO" id="GO:0071555">
    <property type="term" value="P:cell wall organization"/>
    <property type="evidence" value="ECO:0007669"/>
    <property type="project" value="UniProtKB-KW"/>
</dbReference>
<dbReference type="PANTHER" id="PTHR30518:SF2">
    <property type="entry name" value="ENDOLYTIC MUREIN TRANSGLYCOSYLASE"/>
    <property type="match status" value="1"/>
</dbReference>
<feature type="transmembrane region" description="Helical" evidence="7">
    <location>
        <begin position="25"/>
        <end position="44"/>
    </location>
</feature>
<dbReference type="Pfam" id="PF02618">
    <property type="entry name" value="YceG"/>
    <property type="match status" value="1"/>
</dbReference>
<comment type="catalytic activity">
    <reaction evidence="7">
        <text>a peptidoglycan chain = a peptidoglycan chain with N-acetyl-1,6-anhydromuramyl-[peptide] at the reducing end + a peptidoglycan chain with N-acetylglucosamine at the non-reducing end.</text>
        <dbReference type="EC" id="4.2.2.29"/>
    </reaction>
</comment>
<keyword evidence="7" id="KW-0997">Cell inner membrane</keyword>
<evidence type="ECO:0000256" key="5">
    <source>
        <dbReference type="ARBA" id="ARBA00023239"/>
    </source>
</evidence>
<keyword evidence="1 7" id="KW-1003">Cell membrane</keyword>
<dbReference type="NCBIfam" id="TIGR00247">
    <property type="entry name" value="endolytic transglycosylase MltG"/>
    <property type="match status" value="1"/>
</dbReference>
<feature type="site" description="Important for catalytic activity" evidence="7">
    <location>
        <position position="232"/>
    </location>
</feature>
<sequence>MPLDGPGVQAPSRLLISCMSVIKRLILLLVVVALAAGGAMYHWANAPMTLAQPALDVTIKPYSSVRSVAVQLRAGGVPVHPLLFNLLARVMDVGTKLKSGNYEFATGISPYELMQKLARGDVNQYVVSVIEGWTFKKMRAEIDANPALKHDTSGLPDADLMQLIGADRAEAEGMFFPDTYLFPKGSSDVEVYKRAYRLMQRRLNEAWASRAAGLPYNSPYEALIMASLVEKETGQADERSQVAAVFVNRLRKRMLLQTDPTVIYGMGDLYTGRIRRRDLTTDTPYNTYTRPGLPPTPIALPGAASLAASLNPAQSDALYFVARGDGTSHFSANLQEHNRAVDKYQRGEQ</sequence>
<comment type="similarity">
    <text evidence="7">Belongs to the transglycosylase MltG family.</text>
</comment>
<organism evidence="8 9">
    <name type="scientific">Pandoraea terrae</name>
    <dbReference type="NCBI Taxonomy" id="1537710"/>
    <lineage>
        <taxon>Bacteria</taxon>
        <taxon>Pseudomonadati</taxon>
        <taxon>Pseudomonadota</taxon>
        <taxon>Betaproteobacteria</taxon>
        <taxon>Burkholderiales</taxon>
        <taxon>Burkholderiaceae</taxon>
        <taxon>Pandoraea</taxon>
    </lineage>
</organism>
<gene>
    <name evidence="7" type="primary">mltG</name>
    <name evidence="8" type="ORF">PTE30175_00691</name>
</gene>
<evidence type="ECO:0000256" key="7">
    <source>
        <dbReference type="HAMAP-Rule" id="MF_02065"/>
    </source>
</evidence>
<keyword evidence="3 7" id="KW-1133">Transmembrane helix</keyword>
<dbReference type="GO" id="GO:0008932">
    <property type="term" value="F:lytic endotransglycosylase activity"/>
    <property type="evidence" value="ECO:0007669"/>
    <property type="project" value="UniProtKB-UniRule"/>
</dbReference>
<evidence type="ECO:0000256" key="1">
    <source>
        <dbReference type="ARBA" id="ARBA00022475"/>
    </source>
</evidence>
<keyword evidence="9" id="KW-1185">Reference proteome</keyword>
<dbReference type="EMBL" id="CABPRZ010000002">
    <property type="protein sequence ID" value="VVD73449.1"/>
    <property type="molecule type" value="Genomic_DNA"/>
</dbReference>
<evidence type="ECO:0000313" key="9">
    <source>
        <dbReference type="Proteomes" id="UP000414233"/>
    </source>
</evidence>
<comment type="function">
    <text evidence="7">Functions as a peptidoglycan terminase that cleaves nascent peptidoglycan strands endolytically to terminate their elongation.</text>
</comment>
<evidence type="ECO:0000256" key="3">
    <source>
        <dbReference type="ARBA" id="ARBA00022989"/>
    </source>
</evidence>
<dbReference type="AlphaFoldDB" id="A0A5E4SHF3"/>
<keyword evidence="5 7" id="KW-0456">Lyase</keyword>
<keyword evidence="6 7" id="KW-0961">Cell wall biogenesis/degradation</keyword>
<dbReference type="Gene3D" id="3.30.160.60">
    <property type="entry name" value="Classic Zinc Finger"/>
    <property type="match status" value="1"/>
</dbReference>
<dbReference type="InterPro" id="IPR003770">
    <property type="entry name" value="MLTG-like"/>
</dbReference>
<dbReference type="EC" id="4.2.2.29" evidence="7"/>
<dbReference type="GO" id="GO:0005886">
    <property type="term" value="C:plasma membrane"/>
    <property type="evidence" value="ECO:0007669"/>
    <property type="project" value="UniProtKB-SubCell"/>
</dbReference>
<dbReference type="PANTHER" id="PTHR30518">
    <property type="entry name" value="ENDOLYTIC MUREIN TRANSGLYCOSYLASE"/>
    <property type="match status" value="1"/>
</dbReference>
<protein>
    <recommendedName>
        <fullName evidence="7">Endolytic murein transglycosylase</fullName>
        <ecNumber evidence="7">4.2.2.29</ecNumber>
    </recommendedName>
    <alternativeName>
        <fullName evidence="7">Peptidoglycan lytic transglycosylase</fullName>
    </alternativeName>
    <alternativeName>
        <fullName evidence="7">Peptidoglycan polymerization terminase</fullName>
    </alternativeName>
</protein>
<dbReference type="CDD" id="cd08010">
    <property type="entry name" value="MltG_like"/>
    <property type="match status" value="1"/>
</dbReference>
<keyword evidence="2 7" id="KW-0812">Transmembrane</keyword>
<dbReference type="GO" id="GO:0009252">
    <property type="term" value="P:peptidoglycan biosynthetic process"/>
    <property type="evidence" value="ECO:0007669"/>
    <property type="project" value="UniProtKB-UniRule"/>
</dbReference>
<dbReference type="Proteomes" id="UP000414233">
    <property type="component" value="Unassembled WGS sequence"/>
</dbReference>
<evidence type="ECO:0000256" key="2">
    <source>
        <dbReference type="ARBA" id="ARBA00022692"/>
    </source>
</evidence>
<name>A0A5E4SHF3_9BURK</name>
<comment type="subcellular location">
    <subcellularLocation>
        <location evidence="7">Cell inner membrane</location>
        <topology evidence="7">Single-pass membrane protein</topology>
    </subcellularLocation>
</comment>